<protein>
    <submittedName>
        <fullName evidence="2">Uncharacterized protein</fullName>
    </submittedName>
</protein>
<dbReference type="AlphaFoldDB" id="A0A0A9FGX5"/>
<organism evidence="2">
    <name type="scientific">Arundo donax</name>
    <name type="common">Giant reed</name>
    <name type="synonym">Donax arundinaceus</name>
    <dbReference type="NCBI Taxonomy" id="35708"/>
    <lineage>
        <taxon>Eukaryota</taxon>
        <taxon>Viridiplantae</taxon>
        <taxon>Streptophyta</taxon>
        <taxon>Embryophyta</taxon>
        <taxon>Tracheophyta</taxon>
        <taxon>Spermatophyta</taxon>
        <taxon>Magnoliopsida</taxon>
        <taxon>Liliopsida</taxon>
        <taxon>Poales</taxon>
        <taxon>Poaceae</taxon>
        <taxon>PACMAD clade</taxon>
        <taxon>Arundinoideae</taxon>
        <taxon>Arundineae</taxon>
        <taxon>Arundo</taxon>
    </lineage>
</organism>
<proteinExistence type="predicted"/>
<reference evidence="2" key="1">
    <citation type="submission" date="2014-09" db="EMBL/GenBank/DDBJ databases">
        <authorList>
            <person name="Magalhaes I.L.F."/>
            <person name="Oliveira U."/>
            <person name="Santos F.R."/>
            <person name="Vidigal T.H.D.A."/>
            <person name="Brescovit A.D."/>
            <person name="Santos A.J."/>
        </authorList>
    </citation>
    <scope>NUCLEOTIDE SEQUENCE</scope>
    <source>
        <tissue evidence="2">Shoot tissue taken approximately 20 cm above the soil surface</tissue>
    </source>
</reference>
<feature type="region of interest" description="Disordered" evidence="1">
    <location>
        <begin position="1"/>
        <end position="20"/>
    </location>
</feature>
<dbReference type="EMBL" id="GBRH01186329">
    <property type="protein sequence ID" value="JAE11567.1"/>
    <property type="molecule type" value="Transcribed_RNA"/>
</dbReference>
<name>A0A0A9FGX5_ARUDO</name>
<sequence>MSRTRSAAARRPLRGGSCTR</sequence>
<evidence type="ECO:0000256" key="1">
    <source>
        <dbReference type="SAM" id="MobiDB-lite"/>
    </source>
</evidence>
<evidence type="ECO:0000313" key="2">
    <source>
        <dbReference type="EMBL" id="JAE11567.1"/>
    </source>
</evidence>
<accession>A0A0A9FGX5</accession>
<reference evidence="2" key="2">
    <citation type="journal article" date="2015" name="Data Brief">
        <title>Shoot transcriptome of the giant reed, Arundo donax.</title>
        <authorList>
            <person name="Barrero R.A."/>
            <person name="Guerrero F.D."/>
            <person name="Moolhuijzen P."/>
            <person name="Goolsby J.A."/>
            <person name="Tidwell J."/>
            <person name="Bellgard S.E."/>
            <person name="Bellgard M.I."/>
        </authorList>
    </citation>
    <scope>NUCLEOTIDE SEQUENCE</scope>
    <source>
        <tissue evidence="2">Shoot tissue taken approximately 20 cm above the soil surface</tissue>
    </source>
</reference>